<reference evidence="2" key="1">
    <citation type="submission" date="2015-01" db="EMBL/GenBank/DDBJ databases">
        <title>Comparative genome analysis of Bacillus coagulans HM-08, Clostridium butyricum HM-68, Bacillus subtilis HM-66 and Bacillus paralicheniformis BL-09.</title>
        <authorList>
            <person name="Zhang H."/>
        </authorList>
    </citation>
    <scope>NUCLEOTIDE SEQUENCE [LARGE SCALE GENOMIC DNA]</scope>
    <source>
        <strain evidence="2">HM-08</strain>
    </source>
</reference>
<protein>
    <submittedName>
        <fullName evidence="1">Uncharacterized protein</fullName>
    </submittedName>
</protein>
<organism evidence="1 2">
    <name type="scientific">Heyndrickxia coagulans</name>
    <name type="common">Weizmannia coagulans</name>
    <dbReference type="NCBI Taxonomy" id="1398"/>
    <lineage>
        <taxon>Bacteria</taxon>
        <taxon>Bacillati</taxon>
        <taxon>Bacillota</taxon>
        <taxon>Bacilli</taxon>
        <taxon>Bacillales</taxon>
        <taxon>Bacillaceae</taxon>
        <taxon>Heyndrickxia</taxon>
    </lineage>
</organism>
<proteinExistence type="predicted"/>
<dbReference type="EMBL" id="CP010525">
    <property type="protein sequence ID" value="AJO21367.1"/>
    <property type="molecule type" value="Genomic_DNA"/>
</dbReference>
<sequence>MGFVQKKQPKRREEIPSFSKIRIVIQKGYKWSADCLNNCIL</sequence>
<dbReference type="AlphaFoldDB" id="A0AAN0T2A0"/>
<gene>
    <name evidence="1" type="ORF">SB48_HM08orf00879</name>
</gene>
<dbReference type="Proteomes" id="UP000032024">
    <property type="component" value="Chromosome"/>
</dbReference>
<evidence type="ECO:0000313" key="2">
    <source>
        <dbReference type="Proteomes" id="UP000032024"/>
    </source>
</evidence>
<evidence type="ECO:0000313" key="1">
    <source>
        <dbReference type="EMBL" id="AJO21367.1"/>
    </source>
</evidence>
<name>A0AAN0T2A0_HEYCO</name>
<accession>A0AAN0T2A0</accession>
<keyword evidence="2" id="KW-1185">Reference proteome</keyword>